<gene>
    <name evidence="1" type="ORF">AGI3411_03733</name>
</gene>
<name>A0A446CL68_9BURK</name>
<keyword evidence="2" id="KW-1185">Reference proteome</keyword>
<dbReference type="InterPro" id="IPR019660">
    <property type="entry name" value="Put_sensory_transdc_reg_YbjN"/>
</dbReference>
<dbReference type="OrthoDB" id="8703364at2"/>
<dbReference type="Pfam" id="PF10722">
    <property type="entry name" value="YbjN"/>
    <property type="match status" value="1"/>
</dbReference>
<dbReference type="RefSeq" id="WP_129528854.1">
    <property type="nucleotide sequence ID" value="NZ_UFQB01000016.1"/>
</dbReference>
<sequence>MSRESAERMTRYFQSLLESEGFNRGQIQWDDQSQTSDLIFKVEGRNYILISDADDEDFARLVFPNFWPLDSDEEFAAALQAISLVNGRCKGVKVYAASKNDNVVATVEFLISASNPQLSAGLFIRYIRMLNSGAEEFARIMREFANQQS</sequence>
<protein>
    <recommendedName>
        <fullName evidence="3">YbjN domain-containing protein</fullName>
    </recommendedName>
</protein>
<evidence type="ECO:0000313" key="2">
    <source>
        <dbReference type="Proteomes" id="UP000289184"/>
    </source>
</evidence>
<reference evidence="1 2" key="1">
    <citation type="submission" date="2018-07" db="EMBL/GenBank/DDBJ databases">
        <authorList>
            <person name="Peeters C."/>
        </authorList>
    </citation>
    <scope>NUCLEOTIDE SEQUENCE [LARGE SCALE GENOMIC DNA]</scope>
    <source>
        <strain evidence="1 2">LMG 3411</strain>
    </source>
</reference>
<proteinExistence type="predicted"/>
<evidence type="ECO:0008006" key="3">
    <source>
        <dbReference type="Google" id="ProtNLM"/>
    </source>
</evidence>
<dbReference type="Proteomes" id="UP000289184">
    <property type="component" value="Unassembled WGS sequence"/>
</dbReference>
<dbReference type="EMBL" id="UFQB01000016">
    <property type="protein sequence ID" value="SSW68541.1"/>
    <property type="molecule type" value="Genomic_DNA"/>
</dbReference>
<organism evidence="1 2">
    <name type="scientific">Achromobacter agilis</name>
    <dbReference type="NCBI Taxonomy" id="1353888"/>
    <lineage>
        <taxon>Bacteria</taxon>
        <taxon>Pseudomonadati</taxon>
        <taxon>Pseudomonadota</taxon>
        <taxon>Betaproteobacteria</taxon>
        <taxon>Burkholderiales</taxon>
        <taxon>Alcaligenaceae</taxon>
        <taxon>Achromobacter</taxon>
    </lineage>
</organism>
<dbReference type="AlphaFoldDB" id="A0A446CL68"/>
<evidence type="ECO:0000313" key="1">
    <source>
        <dbReference type="EMBL" id="SSW68541.1"/>
    </source>
</evidence>
<accession>A0A446CL68</accession>